<proteinExistence type="predicted"/>
<dbReference type="EMBL" id="FRAA01000003">
    <property type="protein sequence ID" value="SHK13065.1"/>
    <property type="molecule type" value="Genomic_DNA"/>
</dbReference>
<evidence type="ECO:0000313" key="2">
    <source>
        <dbReference type="Proteomes" id="UP000184474"/>
    </source>
</evidence>
<dbReference type="AlphaFoldDB" id="A0A1M6PYK3"/>
<accession>A0A1M6PYK3</accession>
<sequence>MIFISLTALSSACKVKDSIEDDLFGCNGYDTEINSLLEELTAAQTAYTNDPTTSTCNSYVSAMDTYVTEVYEYLDCIPGAQKQAYRDGLDQWNTSLDETRDSCDAL</sequence>
<dbReference type="Proteomes" id="UP000184474">
    <property type="component" value="Unassembled WGS sequence"/>
</dbReference>
<organism evidence="1 2">
    <name type="scientific">Reichenbachiella agariperforans</name>
    <dbReference type="NCBI Taxonomy" id="156994"/>
    <lineage>
        <taxon>Bacteria</taxon>
        <taxon>Pseudomonadati</taxon>
        <taxon>Bacteroidota</taxon>
        <taxon>Cytophagia</taxon>
        <taxon>Cytophagales</taxon>
        <taxon>Reichenbachiellaceae</taxon>
        <taxon>Reichenbachiella</taxon>
    </lineage>
</organism>
<reference evidence="2" key="1">
    <citation type="submission" date="2016-11" db="EMBL/GenBank/DDBJ databases">
        <authorList>
            <person name="Varghese N."/>
            <person name="Submissions S."/>
        </authorList>
    </citation>
    <scope>NUCLEOTIDE SEQUENCE [LARGE SCALE GENOMIC DNA]</scope>
    <source>
        <strain evidence="2">DSM 26134</strain>
    </source>
</reference>
<name>A0A1M6PYK3_REIAG</name>
<gene>
    <name evidence="1" type="ORF">SAMN04488028_103100</name>
</gene>
<evidence type="ECO:0000313" key="1">
    <source>
        <dbReference type="EMBL" id="SHK13065.1"/>
    </source>
</evidence>
<keyword evidence="2" id="KW-1185">Reference proteome</keyword>
<protein>
    <submittedName>
        <fullName evidence="1">Uncharacterized protein</fullName>
    </submittedName>
</protein>